<protein>
    <submittedName>
        <fullName evidence="3">Uncharacterized protein</fullName>
    </submittedName>
</protein>
<feature type="chain" id="PRO_5043837052" evidence="2">
    <location>
        <begin position="26"/>
        <end position="228"/>
    </location>
</feature>
<organism evidence="3 4">
    <name type="scientific">Acinetobacter radioresistens</name>
    <dbReference type="NCBI Taxonomy" id="40216"/>
    <lineage>
        <taxon>Bacteria</taxon>
        <taxon>Pseudomonadati</taxon>
        <taxon>Pseudomonadota</taxon>
        <taxon>Gammaproteobacteria</taxon>
        <taxon>Moraxellales</taxon>
        <taxon>Moraxellaceae</taxon>
        <taxon>Acinetobacter</taxon>
    </lineage>
</organism>
<dbReference type="STRING" id="40216.GCA_001917365_00655"/>
<proteinExistence type="predicted"/>
<dbReference type="EMBL" id="DPXL01000026">
    <property type="protein sequence ID" value="HCM30535.1"/>
    <property type="molecule type" value="Genomic_DNA"/>
</dbReference>
<feature type="compositionally biased region" description="Polar residues" evidence="1">
    <location>
        <begin position="183"/>
        <end position="196"/>
    </location>
</feature>
<name>A0A2T1J3M0_ACIRA</name>
<dbReference type="Proteomes" id="UP000262257">
    <property type="component" value="Unassembled WGS sequence"/>
</dbReference>
<reference evidence="3 4" key="1">
    <citation type="journal article" date="2018" name="Nat. Biotechnol.">
        <title>A standardized bacterial taxonomy based on genome phylogeny substantially revises the tree of life.</title>
        <authorList>
            <person name="Parks D.H."/>
            <person name="Chuvochina M."/>
            <person name="Waite D.W."/>
            <person name="Rinke C."/>
            <person name="Skarshewski A."/>
            <person name="Chaumeil P.A."/>
            <person name="Hugenholtz P."/>
        </authorList>
    </citation>
    <scope>NUCLEOTIDE SEQUENCE [LARGE SCALE GENOMIC DNA]</scope>
    <source>
        <strain evidence="3">UBA10045</strain>
    </source>
</reference>
<dbReference type="AlphaFoldDB" id="A0A2T1J3M0"/>
<feature type="signal peptide" evidence="2">
    <location>
        <begin position="1"/>
        <end position="25"/>
    </location>
</feature>
<sequence>MKKGILIALLFTGINLPSGINLAYAADNVNSIKLKSKCVKQNPLAAGQTDPELLSIYQQVCDKNNAARKNDLLVQAALRMYELNQPVNALALAQQLKQQNVRGAGLTDVTFLAGIGIAKQALQDMRTNEMRFLSNDLTYPPAKELSDTIRMAMPVPETINTKAITDETIKTREARSVVKSTKRTTTAKPSRNSNIRTAPVKARQSTATKQPNSASISKTGTNPFESLK</sequence>
<evidence type="ECO:0000313" key="4">
    <source>
        <dbReference type="Proteomes" id="UP000262257"/>
    </source>
</evidence>
<comment type="caution">
    <text evidence="3">The sequence shown here is derived from an EMBL/GenBank/DDBJ whole genome shotgun (WGS) entry which is preliminary data.</text>
</comment>
<gene>
    <name evidence="3" type="ORF">DIC32_01815</name>
</gene>
<feature type="region of interest" description="Disordered" evidence="1">
    <location>
        <begin position="173"/>
        <end position="228"/>
    </location>
</feature>
<accession>A0A2T1J3M0</accession>
<feature type="compositionally biased region" description="Polar residues" evidence="1">
    <location>
        <begin position="203"/>
        <end position="228"/>
    </location>
</feature>
<evidence type="ECO:0000256" key="1">
    <source>
        <dbReference type="SAM" id="MobiDB-lite"/>
    </source>
</evidence>
<keyword evidence="2" id="KW-0732">Signal</keyword>
<evidence type="ECO:0000256" key="2">
    <source>
        <dbReference type="SAM" id="SignalP"/>
    </source>
</evidence>
<evidence type="ECO:0000313" key="3">
    <source>
        <dbReference type="EMBL" id="HCM30535.1"/>
    </source>
</evidence>
<dbReference type="RefSeq" id="WP_005025177.1">
    <property type="nucleotide sequence ID" value="NZ_CP027365.1"/>
</dbReference>